<evidence type="ECO:0000256" key="1">
    <source>
        <dbReference type="ARBA" id="ARBA00004173"/>
    </source>
</evidence>
<comment type="subcellular location">
    <subcellularLocation>
        <location evidence="1 15">Mitochondrion</location>
    </subcellularLocation>
    <subcellularLocation>
        <location evidence="15">Nucleus</location>
        <location evidence="15">Nucleolus</location>
    </subcellularLocation>
    <subcellularLocation>
        <location evidence="15">Nucleus</location>
        <location evidence="15">Nucleoplasm</location>
    </subcellularLocation>
    <text evidence="15">Resides mostly in the nucleoli and relocalizes to the nucleoplasm upon DNA damage.</text>
</comment>
<keyword evidence="6 15" id="KW-0255">Endonuclease</keyword>
<sequence length="397" mass="44806">MGIKQLAQVIKDHAPDAIKTGEIKNHFGRKVAIVQDASMSIYSFLIAVRSDGQQLMNESGETTSHLMGMFYRTLRIVDNGIKPLYVFDGAPPKLKSGELAKRFARKHEANEAHEEAKETGTAEEVEKFSRRTVRVTREHNDECKKLLTLMGVPYIVAPTEAEAQCAVLARGGKVYAAASEDMDTLCFDSPILLRHLTFSEQRKEPIQEIHLDRVLAGLAMDRKQFIDLCILLGCDYVDPIPKVGPSTAVNLIKEHGSLEKVVEHIQKDPKHRYTIPDDWPYVEARELFFDPDVRPADHPDCDFKWNAPDVDGLVKFLVTEKGFSEDRVRSAAQRLTKNLKTAQQARLEGFFKPVQKTEEEVASLKRKNEEKRAESKKKQKVEAKAKKEAKSKPRGTA</sequence>
<dbReference type="FunFam" id="1.10.150.20:FF:000009">
    <property type="entry name" value="Flap endonuclease 1"/>
    <property type="match status" value="1"/>
</dbReference>
<dbReference type="InterPro" id="IPR006085">
    <property type="entry name" value="XPG_DNA_repair_N"/>
</dbReference>
<dbReference type="PRINTS" id="PR00853">
    <property type="entry name" value="XPGRADSUPER"/>
</dbReference>
<dbReference type="InterPro" id="IPR006086">
    <property type="entry name" value="XPG-I_dom"/>
</dbReference>
<dbReference type="GO" id="GO:0005654">
    <property type="term" value="C:nucleoplasm"/>
    <property type="evidence" value="ECO:0007669"/>
    <property type="project" value="UniProtKB-SubCell"/>
</dbReference>
<dbReference type="SMART" id="SM00279">
    <property type="entry name" value="HhH2"/>
    <property type="match status" value="1"/>
</dbReference>
<evidence type="ECO:0000256" key="11">
    <source>
        <dbReference type="ARBA" id="ARBA00023128"/>
    </source>
</evidence>
<keyword evidence="13 15" id="KW-0539">Nucleus</keyword>
<feature type="region of interest" description="Disordered" evidence="16">
    <location>
        <begin position="358"/>
        <end position="397"/>
    </location>
</feature>
<evidence type="ECO:0000256" key="6">
    <source>
        <dbReference type="ARBA" id="ARBA00022759"/>
    </source>
</evidence>
<dbReference type="GO" id="GO:0005730">
    <property type="term" value="C:nucleolus"/>
    <property type="evidence" value="ECO:0007669"/>
    <property type="project" value="UniProtKB-SubCell"/>
</dbReference>
<keyword evidence="7 15" id="KW-0227">DNA damage</keyword>
<evidence type="ECO:0000259" key="18">
    <source>
        <dbReference type="SMART" id="SM00485"/>
    </source>
</evidence>
<dbReference type="EC" id="3.1.-.-" evidence="15"/>
<keyword evidence="9 15" id="KW-0269">Exonuclease</keyword>
<dbReference type="InterPro" id="IPR019974">
    <property type="entry name" value="XPG_CS"/>
</dbReference>
<dbReference type="SMART" id="SM00484">
    <property type="entry name" value="XPGI"/>
    <property type="match status" value="1"/>
</dbReference>
<dbReference type="PANTHER" id="PTHR11081">
    <property type="entry name" value="FLAP ENDONUCLEASE FAMILY MEMBER"/>
    <property type="match status" value="1"/>
</dbReference>
<dbReference type="PROSITE" id="PS00841">
    <property type="entry name" value="XPG_1"/>
    <property type="match status" value="1"/>
</dbReference>
<evidence type="ECO:0000313" key="19">
    <source>
        <dbReference type="EMBL" id="KAK0517486.1"/>
    </source>
</evidence>
<evidence type="ECO:0000256" key="16">
    <source>
        <dbReference type="SAM" id="MobiDB-lite"/>
    </source>
</evidence>
<dbReference type="GO" id="GO:0003677">
    <property type="term" value="F:DNA binding"/>
    <property type="evidence" value="ECO:0007669"/>
    <property type="project" value="UniProtKB-UniRule"/>
</dbReference>
<comment type="cofactor">
    <cofactor evidence="15">
        <name>Mg(2+)</name>
        <dbReference type="ChEBI" id="CHEBI:18420"/>
    </cofactor>
    <text evidence="15">Binds 2 magnesium ions per subunit. They probably participate in the reaction catalyzed by the enzyme. May bind an additional third magnesium ion after substrate binding.</text>
</comment>
<keyword evidence="5 15" id="KW-0479">Metal-binding</keyword>
<dbReference type="InterPro" id="IPR008918">
    <property type="entry name" value="HhH2"/>
</dbReference>
<dbReference type="CDD" id="cd09867">
    <property type="entry name" value="PIN_FEN1"/>
    <property type="match status" value="1"/>
</dbReference>
<keyword evidence="4 15" id="KW-0540">Nuclease</keyword>
<dbReference type="InterPro" id="IPR006084">
    <property type="entry name" value="XPG/Rad2"/>
</dbReference>
<dbReference type="GO" id="GO:0006284">
    <property type="term" value="P:base-excision repair"/>
    <property type="evidence" value="ECO:0007669"/>
    <property type="project" value="UniProtKB-UniRule"/>
</dbReference>
<evidence type="ECO:0000256" key="5">
    <source>
        <dbReference type="ARBA" id="ARBA00022723"/>
    </source>
</evidence>
<dbReference type="PROSITE" id="PS00842">
    <property type="entry name" value="XPG_2"/>
    <property type="match status" value="1"/>
</dbReference>
<evidence type="ECO:0000256" key="8">
    <source>
        <dbReference type="ARBA" id="ARBA00022801"/>
    </source>
</evidence>
<evidence type="ECO:0000259" key="17">
    <source>
        <dbReference type="SMART" id="SM00484"/>
    </source>
</evidence>
<feature type="compositionally biased region" description="Basic and acidic residues" evidence="16">
    <location>
        <begin position="358"/>
        <end position="373"/>
    </location>
</feature>
<dbReference type="GO" id="GO:0043137">
    <property type="term" value="P:DNA replication, removal of RNA primer"/>
    <property type="evidence" value="ECO:0007669"/>
    <property type="project" value="UniProtKB-UniRule"/>
</dbReference>
<evidence type="ECO:0000256" key="13">
    <source>
        <dbReference type="ARBA" id="ARBA00023242"/>
    </source>
</evidence>
<dbReference type="EMBL" id="JAFEKC020000001">
    <property type="protein sequence ID" value="KAK0517486.1"/>
    <property type="molecule type" value="Genomic_DNA"/>
</dbReference>
<proteinExistence type="inferred from homology"/>
<dbReference type="GO" id="GO:0008409">
    <property type="term" value="F:5'-3' exonuclease activity"/>
    <property type="evidence" value="ECO:0007669"/>
    <property type="project" value="UniProtKB-UniRule"/>
</dbReference>
<evidence type="ECO:0000256" key="10">
    <source>
        <dbReference type="ARBA" id="ARBA00022842"/>
    </source>
</evidence>
<keyword evidence="20" id="KW-1185">Reference proteome</keyword>
<accession>A0AA39RAW1</accession>
<organism evidence="19 20">
    <name type="scientific">Cladonia borealis</name>
    <dbReference type="NCBI Taxonomy" id="184061"/>
    <lineage>
        <taxon>Eukaryota</taxon>
        <taxon>Fungi</taxon>
        <taxon>Dikarya</taxon>
        <taxon>Ascomycota</taxon>
        <taxon>Pezizomycotina</taxon>
        <taxon>Lecanoromycetes</taxon>
        <taxon>OSLEUM clade</taxon>
        <taxon>Lecanoromycetidae</taxon>
        <taxon>Lecanorales</taxon>
        <taxon>Lecanorineae</taxon>
        <taxon>Cladoniaceae</taxon>
        <taxon>Cladonia</taxon>
    </lineage>
</organism>
<dbReference type="GO" id="GO:0017108">
    <property type="term" value="F:5'-flap endonuclease activity"/>
    <property type="evidence" value="ECO:0007669"/>
    <property type="project" value="UniProtKB-UniRule"/>
</dbReference>
<dbReference type="CDD" id="cd09907">
    <property type="entry name" value="H3TH_FEN1-Euk"/>
    <property type="match status" value="1"/>
</dbReference>
<dbReference type="SMART" id="SM00485">
    <property type="entry name" value="XPGN"/>
    <property type="match status" value="1"/>
</dbReference>
<gene>
    <name evidence="19" type="ORF">JMJ35_000641</name>
</gene>
<keyword evidence="10 15" id="KW-0460">Magnesium</keyword>
<evidence type="ECO:0000313" key="20">
    <source>
        <dbReference type="Proteomes" id="UP001166286"/>
    </source>
</evidence>
<comment type="caution">
    <text evidence="19">The sequence shown here is derived from an EMBL/GenBank/DDBJ whole genome shotgun (WGS) entry which is preliminary data.</text>
</comment>
<evidence type="ECO:0000256" key="7">
    <source>
        <dbReference type="ARBA" id="ARBA00022763"/>
    </source>
</evidence>
<dbReference type="Gene3D" id="3.40.50.1010">
    <property type="entry name" value="5'-nuclease"/>
    <property type="match status" value="1"/>
</dbReference>
<comment type="function">
    <text evidence="15">Structure-specific nuclease with 5'-flap endonuclease and 5'-3' exonuclease activities involved in DNA replication and repair. During DNA replication, cleaves the 5'-overhanging flap structure that is generated by displacement synthesis when DNA polymerase encounters the 5'-end of a downstream Okazaki fragment. It enters the flap from the 5'-end and then tracks to cleave the flap base, leaving a nick for ligation. Also involved in the long patch base excision repair (LP-BER) pathway, by cleaving within the apurinic/apyrimidinic (AP) site-terminated flap. Acts as a genome stabilization factor that prevents flaps from equilibrating into structures that lead to duplications and deletions. Also possesses 5'-3' exonuclease activity on nicked or gapped double-stranded DNA, and exhibits RNase H activity. Also involved in replication and repair of rDNA and in repairing mitochondrial DNA.</text>
</comment>
<keyword evidence="2 15" id="KW-0597">Phosphoprotein</keyword>
<evidence type="ECO:0000256" key="14">
    <source>
        <dbReference type="ARBA" id="ARBA00034726"/>
    </source>
</evidence>
<evidence type="ECO:0000256" key="15">
    <source>
        <dbReference type="HAMAP-Rule" id="MF_03140"/>
    </source>
</evidence>
<keyword evidence="11 15" id="KW-0496">Mitochondrion</keyword>
<keyword evidence="8 15" id="KW-0378">Hydrolase</keyword>
<dbReference type="GO" id="GO:0005739">
    <property type="term" value="C:mitochondrion"/>
    <property type="evidence" value="ECO:0007669"/>
    <property type="project" value="UniProtKB-SubCell"/>
</dbReference>
<reference evidence="19" key="1">
    <citation type="submission" date="2023-03" db="EMBL/GenBank/DDBJ databases">
        <title>Complete genome of Cladonia borealis.</title>
        <authorList>
            <person name="Park H."/>
        </authorList>
    </citation>
    <scope>NUCLEOTIDE SEQUENCE</scope>
    <source>
        <strain evidence="19">ANT050790</strain>
    </source>
</reference>
<dbReference type="Pfam" id="PF00752">
    <property type="entry name" value="XPG_N"/>
    <property type="match status" value="1"/>
</dbReference>
<feature type="domain" description="XPG-I" evidence="17">
    <location>
        <begin position="148"/>
        <end position="220"/>
    </location>
</feature>
<evidence type="ECO:0000256" key="9">
    <source>
        <dbReference type="ARBA" id="ARBA00022839"/>
    </source>
</evidence>
<dbReference type="InterPro" id="IPR036279">
    <property type="entry name" value="5-3_exonuclease_C_sf"/>
</dbReference>
<dbReference type="SUPFAM" id="SSF47807">
    <property type="entry name" value="5' to 3' exonuclease, C-terminal subdomain"/>
    <property type="match status" value="1"/>
</dbReference>
<dbReference type="GO" id="GO:0000287">
    <property type="term" value="F:magnesium ion binding"/>
    <property type="evidence" value="ECO:0007669"/>
    <property type="project" value="UniProtKB-UniRule"/>
</dbReference>
<name>A0AA39RAW1_9LECA</name>
<dbReference type="AlphaFoldDB" id="A0AA39RAW1"/>
<dbReference type="Pfam" id="PF00867">
    <property type="entry name" value="XPG_I"/>
    <property type="match status" value="1"/>
</dbReference>
<keyword evidence="3 15" id="KW-0235">DNA replication</keyword>
<dbReference type="PANTHER" id="PTHR11081:SF9">
    <property type="entry name" value="FLAP ENDONUCLEASE 1"/>
    <property type="match status" value="1"/>
</dbReference>
<dbReference type="InterPro" id="IPR023426">
    <property type="entry name" value="Flap_endonuc"/>
</dbReference>
<protein>
    <recommendedName>
        <fullName evidence="15">Flap endonuclease 1</fullName>
        <shortName evidence="15">FEN-1</shortName>
        <ecNumber evidence="15">3.1.-.-</ecNumber>
    </recommendedName>
    <alternativeName>
        <fullName evidence="15">Flap structure-specific endonuclease 1</fullName>
    </alternativeName>
</protein>
<dbReference type="HAMAP" id="MF_00614">
    <property type="entry name" value="Fen"/>
    <property type="match status" value="1"/>
</dbReference>
<dbReference type="SUPFAM" id="SSF88723">
    <property type="entry name" value="PIN domain-like"/>
    <property type="match status" value="1"/>
</dbReference>
<feature type="domain" description="XPG N-terminal" evidence="18">
    <location>
        <begin position="1"/>
        <end position="109"/>
    </location>
</feature>
<dbReference type="Gene3D" id="1.10.150.20">
    <property type="entry name" value="5' to 3' exonuclease, C-terminal subdomain"/>
    <property type="match status" value="1"/>
</dbReference>
<dbReference type="Proteomes" id="UP001166286">
    <property type="component" value="Unassembled WGS sequence"/>
</dbReference>
<keyword evidence="12 15" id="KW-0234">DNA repair</keyword>
<evidence type="ECO:0000256" key="12">
    <source>
        <dbReference type="ARBA" id="ARBA00023204"/>
    </source>
</evidence>
<feature type="compositionally biased region" description="Basic and acidic residues" evidence="16">
    <location>
        <begin position="380"/>
        <end position="391"/>
    </location>
</feature>
<dbReference type="InterPro" id="IPR029060">
    <property type="entry name" value="PIN-like_dom_sf"/>
</dbReference>
<dbReference type="FunFam" id="3.40.50.1010:FF:000003">
    <property type="entry name" value="Flap endonuclease 1"/>
    <property type="match status" value="1"/>
</dbReference>
<evidence type="ECO:0000256" key="3">
    <source>
        <dbReference type="ARBA" id="ARBA00022705"/>
    </source>
</evidence>
<evidence type="ECO:0000256" key="4">
    <source>
        <dbReference type="ARBA" id="ARBA00022722"/>
    </source>
</evidence>
<evidence type="ECO:0000256" key="2">
    <source>
        <dbReference type="ARBA" id="ARBA00022553"/>
    </source>
</evidence>
<comment type="similarity">
    <text evidence="14 15">Belongs to the XPG/RAD2 endonuclease family. FEN1 subfamily.</text>
</comment>